<dbReference type="CDD" id="cd04301">
    <property type="entry name" value="NAT_SF"/>
    <property type="match status" value="1"/>
</dbReference>
<evidence type="ECO:0000313" key="3">
    <source>
        <dbReference type="Proteomes" id="UP000596938"/>
    </source>
</evidence>
<organism evidence="2 3">
    <name type="scientific">Pseudarthrobacter polychromogenes</name>
    <dbReference type="NCBI Taxonomy" id="1676"/>
    <lineage>
        <taxon>Bacteria</taxon>
        <taxon>Bacillati</taxon>
        <taxon>Actinomycetota</taxon>
        <taxon>Actinomycetes</taxon>
        <taxon>Micrococcales</taxon>
        <taxon>Micrococcaceae</taxon>
        <taxon>Pseudarthrobacter</taxon>
    </lineage>
</organism>
<dbReference type="PANTHER" id="PTHR39173:SF1">
    <property type="entry name" value="ACETYLTRANSFERASE"/>
    <property type="match status" value="1"/>
</dbReference>
<dbReference type="PANTHER" id="PTHR39173">
    <property type="entry name" value="ACETYLTRANSFERASE"/>
    <property type="match status" value="1"/>
</dbReference>
<keyword evidence="3" id="KW-1185">Reference proteome</keyword>
<dbReference type="InterPro" id="IPR016181">
    <property type="entry name" value="Acyl_CoA_acyltransferase"/>
</dbReference>
<dbReference type="Proteomes" id="UP000596938">
    <property type="component" value="Unassembled WGS sequence"/>
</dbReference>
<feature type="domain" description="N-acetyltransferase" evidence="1">
    <location>
        <begin position="47"/>
        <end position="195"/>
    </location>
</feature>
<dbReference type="Pfam" id="PF00583">
    <property type="entry name" value="Acetyltransf_1"/>
    <property type="match status" value="1"/>
</dbReference>
<evidence type="ECO:0000259" key="1">
    <source>
        <dbReference type="PROSITE" id="PS51186"/>
    </source>
</evidence>
<name>A0ABQ1XWE0_9MICC</name>
<sequence length="206" mass="22715">MTCAIAEVRHGLDYARVMARLIAPDVSYHSSWLEGAGNFNGTRQDGAGAEDWPLEDLRDPQTFGRFVDWLVKDALPESPRNPAHVPCTYLWIVEGGTFLGSLAIRHELTDFLLNEGGHIGYSVRPSARRRGHAAKALADALPIARELGITRVLLTCDEDNFGSRGTIEKNGGTYEDSRNGKRRYWIDIVPSDELSQAPAGLDVRPS</sequence>
<proteinExistence type="predicted"/>
<dbReference type="Gene3D" id="3.40.630.30">
    <property type="match status" value="1"/>
</dbReference>
<comment type="caution">
    <text evidence="2">The sequence shown here is derived from an EMBL/GenBank/DDBJ whole genome shotgun (WGS) entry which is preliminary data.</text>
</comment>
<protein>
    <submittedName>
        <fullName evidence="2">Acetyltransferase</fullName>
    </submittedName>
</protein>
<reference evidence="3" key="1">
    <citation type="journal article" date="2019" name="Int. J. Syst. Evol. Microbiol.">
        <title>The Global Catalogue of Microorganisms (GCM) 10K type strain sequencing project: providing services to taxonomists for standard genome sequencing and annotation.</title>
        <authorList>
            <consortium name="The Broad Institute Genomics Platform"/>
            <consortium name="The Broad Institute Genome Sequencing Center for Infectious Disease"/>
            <person name="Wu L."/>
            <person name="Ma J."/>
        </authorList>
    </citation>
    <scope>NUCLEOTIDE SEQUENCE [LARGE SCALE GENOMIC DNA]</scope>
    <source>
        <strain evidence="3">CGMCC 1.1927</strain>
    </source>
</reference>
<dbReference type="SUPFAM" id="SSF55729">
    <property type="entry name" value="Acyl-CoA N-acyltransferases (Nat)"/>
    <property type="match status" value="1"/>
</dbReference>
<dbReference type="EMBL" id="BMKU01000010">
    <property type="protein sequence ID" value="GGH04871.1"/>
    <property type="molecule type" value="Genomic_DNA"/>
</dbReference>
<dbReference type="InterPro" id="IPR000182">
    <property type="entry name" value="GNAT_dom"/>
</dbReference>
<dbReference type="PROSITE" id="PS51186">
    <property type="entry name" value="GNAT"/>
    <property type="match status" value="1"/>
</dbReference>
<accession>A0ABQ1XWE0</accession>
<gene>
    <name evidence="2" type="ORF">GCM10011577_31280</name>
</gene>
<evidence type="ECO:0000313" key="2">
    <source>
        <dbReference type="EMBL" id="GGH04871.1"/>
    </source>
</evidence>